<name>A0A4Y2FR83_ARAVE</name>
<protein>
    <submittedName>
        <fullName evidence="1">Uncharacterized protein</fullName>
    </submittedName>
</protein>
<dbReference type="EMBL" id="BGPR01001051">
    <property type="protein sequence ID" value="GBM43990.1"/>
    <property type="molecule type" value="Genomic_DNA"/>
</dbReference>
<sequence>MMNKNARSVAERCKRHDWNRAEVMCMIALQTNIAVRDGHTPPRGSAEVVVVSAAPYECERCRVTTQCQHSAYSLDLNPSDYHLFQRLASISPVTTKCRRLSHAGSTRRRLSSSTSATKIGLTLFMCFNSGVS</sequence>
<accession>A0A4Y2FR83</accession>
<comment type="caution">
    <text evidence="1">The sequence shown here is derived from an EMBL/GenBank/DDBJ whole genome shotgun (WGS) entry which is preliminary data.</text>
</comment>
<dbReference type="AlphaFoldDB" id="A0A4Y2FR83"/>
<keyword evidence="2" id="KW-1185">Reference proteome</keyword>
<proteinExistence type="predicted"/>
<gene>
    <name evidence="1" type="ORF">AVEN_187590_1</name>
</gene>
<evidence type="ECO:0000313" key="1">
    <source>
        <dbReference type="EMBL" id="GBM43990.1"/>
    </source>
</evidence>
<evidence type="ECO:0000313" key="2">
    <source>
        <dbReference type="Proteomes" id="UP000499080"/>
    </source>
</evidence>
<reference evidence="1 2" key="1">
    <citation type="journal article" date="2019" name="Sci. Rep.">
        <title>Orb-weaving spider Araneus ventricosus genome elucidates the spidroin gene catalogue.</title>
        <authorList>
            <person name="Kono N."/>
            <person name="Nakamura H."/>
            <person name="Ohtoshi R."/>
            <person name="Moran D.A.P."/>
            <person name="Shinohara A."/>
            <person name="Yoshida Y."/>
            <person name="Fujiwara M."/>
            <person name="Mori M."/>
            <person name="Tomita M."/>
            <person name="Arakawa K."/>
        </authorList>
    </citation>
    <scope>NUCLEOTIDE SEQUENCE [LARGE SCALE GENOMIC DNA]</scope>
</reference>
<dbReference type="Proteomes" id="UP000499080">
    <property type="component" value="Unassembled WGS sequence"/>
</dbReference>
<organism evidence="1 2">
    <name type="scientific">Araneus ventricosus</name>
    <name type="common">Orbweaver spider</name>
    <name type="synonym">Epeira ventricosa</name>
    <dbReference type="NCBI Taxonomy" id="182803"/>
    <lineage>
        <taxon>Eukaryota</taxon>
        <taxon>Metazoa</taxon>
        <taxon>Ecdysozoa</taxon>
        <taxon>Arthropoda</taxon>
        <taxon>Chelicerata</taxon>
        <taxon>Arachnida</taxon>
        <taxon>Araneae</taxon>
        <taxon>Araneomorphae</taxon>
        <taxon>Entelegynae</taxon>
        <taxon>Araneoidea</taxon>
        <taxon>Araneidae</taxon>
        <taxon>Araneus</taxon>
    </lineage>
</organism>